<sequence length="812" mass="90271">MSKYPYPIPSREEILGVLRTSDAPLAANDIAEALSIKRQEREGFFRRVAAMERDGQIRLDKRGHYQLTHPSNFVAGRVQGHRDGYGFVIRDDGQDDLFLPNAEMQKVMHNDRVLARIVGYDRRGRPEGHVVEVTERANKRVIGRLLNENGALIVAPEDKRISHDILVTQNAKKAKVGQVVVVELTDFPSRHSQPLGRVCEVLGDIDDPGMEIEIAVRKYGVPHEFGAQALGEAAALPDKVRPADLRYRVDLRDVPLVTIDGEDARDFDDAVYCEPAAVGRGEGFRLIVAIADVSHYVQPGSPLDADAVERSTSVYFPRRVIPMLPEKLSNGLCSLNPQVDRCVLACDMIINARGDIKAYQFYPAVIHSAARLTYTEVAAVLSNTKGPEAARRAELMPHLQHLYGVYKALFVARQKRGAIDFDTTETYIVCNAQGKIEQILPRQRNDAHRLIEECMLAANVCAADFLKRNKHPGLYRVHAGPTPEKLENLRAFLRDMGLTLGGGDTPHASDYAALMAHIRDRPDAQMLQPMLLRSMQQAVYSPDNIGHFGLAYDAYAHFTSPIRRYPDLLTHRAIYAILSGKKYTPKSPEGVELNTALSPRARAMQREDDEARGRARSNAAIWEELGLHCSSNERRADEASRDVEAWLKCYFMRDKLGEEYGGMVNGVTSFGIFVQLDALFIEGLVHVTELGADYFQYDEVKNELRGERTGIRYRLSDRVRVQVSRVDLDARKIDFRLVRETPVKAPRPASAVAAEAGAGGPRVRALPPAEGAARRKKAASAPSAAVKEARAARKKGAASKPAAKKARSRKKY</sequence>
<dbReference type="Pfam" id="PF17876">
    <property type="entry name" value="CSD2"/>
    <property type="match status" value="1"/>
</dbReference>
<dbReference type="EC" id="3.1.13.1" evidence="8"/>
<keyword evidence="4 8" id="KW-0540">Nuclease</keyword>
<evidence type="ECO:0000259" key="10">
    <source>
        <dbReference type="PROSITE" id="PS50126"/>
    </source>
</evidence>
<comment type="similarity">
    <text evidence="8">Belongs to the RNR ribonuclease family. RNase R subfamily.</text>
</comment>
<keyword evidence="6 8" id="KW-0269">Exonuclease</keyword>
<proteinExistence type="inferred from homology"/>
<dbReference type="EMBL" id="PHRB01000001">
    <property type="protein sequence ID" value="PJO68302.1"/>
    <property type="molecule type" value="Genomic_DNA"/>
</dbReference>
<gene>
    <name evidence="8 11" type="primary">rnr</name>
    <name evidence="12" type="ORF">CWD88_02700</name>
    <name evidence="11" type="ORF">Y036_335</name>
</gene>
<dbReference type="InterPro" id="IPR013223">
    <property type="entry name" value="RNase_B_OB_dom"/>
</dbReference>
<keyword evidence="7 8" id="KW-0694">RNA-binding</keyword>
<dbReference type="InterPro" id="IPR012340">
    <property type="entry name" value="NA-bd_OB-fold"/>
</dbReference>
<comment type="subcellular location">
    <subcellularLocation>
        <location evidence="2 8">Cytoplasm</location>
    </subcellularLocation>
</comment>
<evidence type="ECO:0000256" key="7">
    <source>
        <dbReference type="ARBA" id="ARBA00022884"/>
    </source>
</evidence>
<evidence type="ECO:0000256" key="8">
    <source>
        <dbReference type="HAMAP-Rule" id="MF_01895"/>
    </source>
</evidence>
<feature type="compositionally biased region" description="Low complexity" evidence="9">
    <location>
        <begin position="748"/>
        <end position="771"/>
    </location>
</feature>
<dbReference type="GO" id="GO:0003723">
    <property type="term" value="F:RNA binding"/>
    <property type="evidence" value="ECO:0007669"/>
    <property type="project" value="UniProtKB-UniRule"/>
</dbReference>
<dbReference type="PANTHER" id="PTHR23355:SF9">
    <property type="entry name" value="DIS3-LIKE EXONUCLEASE 2"/>
    <property type="match status" value="1"/>
</dbReference>
<dbReference type="AlphaFoldDB" id="A0A095JT34"/>
<evidence type="ECO:0000313" key="14">
    <source>
        <dbReference type="Proteomes" id="UP000231878"/>
    </source>
</evidence>
<dbReference type="HAMAP" id="MF_01895">
    <property type="entry name" value="RNase_R"/>
    <property type="match status" value="1"/>
</dbReference>
<evidence type="ECO:0000256" key="3">
    <source>
        <dbReference type="ARBA" id="ARBA00022490"/>
    </source>
</evidence>
<dbReference type="EMBL" id="JQIM01000010">
    <property type="protein sequence ID" value="KGX07204.1"/>
    <property type="molecule type" value="Genomic_DNA"/>
</dbReference>
<dbReference type="CDD" id="cd04471">
    <property type="entry name" value="S1_RNase_R"/>
    <property type="match status" value="1"/>
</dbReference>
<dbReference type="eggNOG" id="COG0557">
    <property type="taxonomic scope" value="Bacteria"/>
</dbReference>
<dbReference type="PANTHER" id="PTHR23355">
    <property type="entry name" value="RIBONUCLEASE"/>
    <property type="match status" value="1"/>
</dbReference>
<comment type="caution">
    <text evidence="11">The sequence shown here is derived from an EMBL/GenBank/DDBJ whole genome shotgun (WGS) entry which is preliminary data.</text>
</comment>
<evidence type="ECO:0000256" key="2">
    <source>
        <dbReference type="ARBA" id="ARBA00004496"/>
    </source>
</evidence>
<organism evidence="11 13">
    <name type="scientific">Burkholderia pseudomallei</name>
    <name type="common">Pseudomonas pseudomallei</name>
    <dbReference type="NCBI Taxonomy" id="28450"/>
    <lineage>
        <taxon>Bacteria</taxon>
        <taxon>Pseudomonadati</taxon>
        <taxon>Pseudomonadota</taxon>
        <taxon>Betaproteobacteria</taxon>
        <taxon>Burkholderiales</taxon>
        <taxon>Burkholderiaceae</taxon>
        <taxon>Burkholderia</taxon>
        <taxon>pseudomallei group</taxon>
    </lineage>
</organism>
<feature type="domain" description="S1 motif" evidence="10">
    <location>
        <begin position="657"/>
        <end position="738"/>
    </location>
</feature>
<dbReference type="GO" id="GO:0005829">
    <property type="term" value="C:cytosol"/>
    <property type="evidence" value="ECO:0007669"/>
    <property type="project" value="UniProtKB-ARBA"/>
</dbReference>
<dbReference type="SMART" id="SM00955">
    <property type="entry name" value="RNB"/>
    <property type="match status" value="1"/>
</dbReference>
<evidence type="ECO:0000256" key="1">
    <source>
        <dbReference type="ARBA" id="ARBA00001849"/>
    </source>
</evidence>
<dbReference type="RefSeq" id="WP_004550537.1">
    <property type="nucleotide sequence ID" value="NZ_AP028071.1"/>
</dbReference>
<evidence type="ECO:0000313" key="11">
    <source>
        <dbReference type="EMBL" id="KGX07204.1"/>
    </source>
</evidence>
<dbReference type="GO" id="GO:0008859">
    <property type="term" value="F:exoribonuclease II activity"/>
    <property type="evidence" value="ECO:0007669"/>
    <property type="project" value="UniProtKB-UniRule"/>
</dbReference>
<dbReference type="NCBIfam" id="TIGR02063">
    <property type="entry name" value="RNase_R"/>
    <property type="match status" value="1"/>
</dbReference>
<accession>A0A095JT34</accession>
<reference evidence="12 14" key="2">
    <citation type="submission" date="2017-11" db="EMBL/GenBank/DDBJ databases">
        <title>Molecular characterization of Burkholderia pseudomallei and closely related isolates from Vietnam.</title>
        <authorList>
            <person name="Ustinov D.V."/>
            <person name="Antonov A.S."/>
            <person name="Avdusheva E.F."/>
            <person name="Shpak I.M."/>
            <person name="Zakharova I.B."/>
            <person name="Thi L.A."/>
            <person name="Teteryatnikova N."/>
            <person name="Lopasteyskaya Y.A."/>
            <person name="Kuzyutina J.A."/>
            <person name="Ngo T.N."/>
            <person name="Victorov D.V."/>
        </authorList>
    </citation>
    <scope>NUCLEOTIDE SEQUENCE [LARGE SCALE GENOMIC DNA]</scope>
    <source>
        <strain evidence="12 14">V1512</strain>
    </source>
</reference>
<dbReference type="InterPro" id="IPR011129">
    <property type="entry name" value="CSD"/>
</dbReference>
<name>A0A095JT34_BURPE</name>
<dbReference type="InterPro" id="IPR022966">
    <property type="entry name" value="RNase_II/R_CS"/>
</dbReference>
<reference evidence="11 13" key="1">
    <citation type="submission" date="2014-08" db="EMBL/GenBank/DDBJ databases">
        <authorList>
            <person name="Bunnell A."/>
            <person name="Chain P.S."/>
            <person name="Chertkov O."/>
            <person name="Currie B.J."/>
            <person name="Daligault H.E."/>
            <person name="Davenport K.W."/>
            <person name="Davis C."/>
            <person name="Gleasner C.D."/>
            <person name="Johnson S.L."/>
            <person name="Kaestli M."/>
            <person name="Koren S."/>
            <person name="Kunde Y.A."/>
            <person name="Mayo M."/>
            <person name="McMurry K.K."/>
            <person name="Price E.P."/>
            <person name="Reitenga K.G."/>
            <person name="Robison R."/>
            <person name="Rosovitz M.J."/>
            <person name="Sarovich D.S."/>
            <person name="Teshima H."/>
        </authorList>
    </citation>
    <scope>NUCLEOTIDE SEQUENCE [LARGE SCALE GENOMIC DNA]</scope>
    <source>
        <strain evidence="11 13">MSHR44</strain>
    </source>
</reference>
<dbReference type="InterPro" id="IPR011805">
    <property type="entry name" value="RNase_R"/>
</dbReference>
<feature type="region of interest" description="Disordered" evidence="9">
    <location>
        <begin position="748"/>
        <end position="812"/>
    </location>
</feature>
<evidence type="ECO:0000256" key="6">
    <source>
        <dbReference type="ARBA" id="ARBA00022839"/>
    </source>
</evidence>
<dbReference type="OrthoDB" id="9764149at2"/>
<dbReference type="SMART" id="SM00316">
    <property type="entry name" value="S1"/>
    <property type="match status" value="2"/>
</dbReference>
<dbReference type="GO" id="GO:0006402">
    <property type="term" value="P:mRNA catabolic process"/>
    <property type="evidence" value="ECO:0007669"/>
    <property type="project" value="TreeGrafter"/>
</dbReference>
<dbReference type="Pfam" id="PF00773">
    <property type="entry name" value="RNB"/>
    <property type="match status" value="1"/>
</dbReference>
<dbReference type="InterPro" id="IPR040476">
    <property type="entry name" value="CSD2"/>
</dbReference>
<dbReference type="InterPro" id="IPR004476">
    <property type="entry name" value="RNase_II/RNase_R"/>
</dbReference>
<comment type="function">
    <text evidence="8">3'-5' exoribonuclease that releases 5'-nucleoside monophosphates and is involved in maturation of structured RNAs.</text>
</comment>
<dbReference type="Pfam" id="PF00575">
    <property type="entry name" value="S1"/>
    <property type="match status" value="1"/>
</dbReference>
<evidence type="ECO:0000313" key="12">
    <source>
        <dbReference type="EMBL" id="PJO68302.1"/>
    </source>
</evidence>
<protein>
    <recommendedName>
        <fullName evidence="8">Ribonuclease R</fullName>
        <shortName evidence="8">RNase R</shortName>
        <ecNumber evidence="8">3.1.13.1</ecNumber>
    </recommendedName>
</protein>
<dbReference type="InterPro" id="IPR001900">
    <property type="entry name" value="RNase_II/R"/>
</dbReference>
<dbReference type="SMART" id="SM00357">
    <property type="entry name" value="CSP"/>
    <property type="match status" value="1"/>
</dbReference>
<dbReference type="Gene3D" id="2.40.50.140">
    <property type="entry name" value="Nucleic acid-binding proteins"/>
    <property type="match status" value="2"/>
</dbReference>
<dbReference type="Proteomes" id="UP000231878">
    <property type="component" value="Unassembled WGS sequence"/>
</dbReference>
<keyword evidence="5 8" id="KW-0378">Hydrolase</keyword>
<evidence type="ECO:0000256" key="4">
    <source>
        <dbReference type="ARBA" id="ARBA00022722"/>
    </source>
</evidence>
<dbReference type="PROSITE" id="PS50126">
    <property type="entry name" value="S1"/>
    <property type="match status" value="1"/>
</dbReference>
<dbReference type="InterPro" id="IPR003029">
    <property type="entry name" value="S1_domain"/>
</dbReference>
<dbReference type="GeneID" id="93060120"/>
<dbReference type="KEGG" id="but:X994_1049"/>
<keyword evidence="3 8" id="KW-0963">Cytoplasm</keyword>
<dbReference type="InterPro" id="IPR050180">
    <property type="entry name" value="RNR_Ribonuclease"/>
</dbReference>
<dbReference type="Proteomes" id="UP000030475">
    <property type="component" value="Unassembled WGS sequence"/>
</dbReference>
<evidence type="ECO:0000256" key="5">
    <source>
        <dbReference type="ARBA" id="ARBA00022801"/>
    </source>
</evidence>
<dbReference type="Pfam" id="PF08206">
    <property type="entry name" value="OB_RNB"/>
    <property type="match status" value="1"/>
</dbReference>
<dbReference type="SUPFAM" id="SSF50249">
    <property type="entry name" value="Nucleic acid-binding proteins"/>
    <property type="match status" value="3"/>
</dbReference>
<evidence type="ECO:0000256" key="9">
    <source>
        <dbReference type="SAM" id="MobiDB-lite"/>
    </source>
</evidence>
<evidence type="ECO:0000313" key="13">
    <source>
        <dbReference type="Proteomes" id="UP000030475"/>
    </source>
</evidence>
<dbReference type="PROSITE" id="PS01175">
    <property type="entry name" value="RIBONUCLEASE_II"/>
    <property type="match status" value="1"/>
</dbReference>
<comment type="catalytic activity">
    <reaction evidence="1 8">
        <text>Exonucleolytic cleavage in the 3'- to 5'-direction to yield nucleoside 5'-phosphates.</text>
        <dbReference type="EC" id="3.1.13.1"/>
    </reaction>
</comment>
<feature type="compositionally biased region" description="Basic residues" evidence="9">
    <location>
        <begin position="792"/>
        <end position="812"/>
    </location>
</feature>
<dbReference type="NCBIfam" id="TIGR00358">
    <property type="entry name" value="3_prime_RNase"/>
    <property type="match status" value="1"/>
</dbReference>